<dbReference type="EMBL" id="CAEZXS010000211">
    <property type="protein sequence ID" value="CAB4711323.1"/>
    <property type="molecule type" value="Genomic_DNA"/>
</dbReference>
<dbReference type="AlphaFoldDB" id="A0A6J6QNV8"/>
<proteinExistence type="predicted"/>
<organism evidence="1">
    <name type="scientific">freshwater metagenome</name>
    <dbReference type="NCBI Taxonomy" id="449393"/>
    <lineage>
        <taxon>unclassified sequences</taxon>
        <taxon>metagenomes</taxon>
        <taxon>ecological metagenomes</taxon>
    </lineage>
</organism>
<evidence type="ECO:0000313" key="2">
    <source>
        <dbReference type="EMBL" id="CAB5069097.1"/>
    </source>
</evidence>
<evidence type="ECO:0000313" key="1">
    <source>
        <dbReference type="EMBL" id="CAB4711323.1"/>
    </source>
</evidence>
<protein>
    <submittedName>
        <fullName evidence="1">Unannotated protein</fullName>
    </submittedName>
</protein>
<name>A0A6J6QNV8_9ZZZZ</name>
<accession>A0A6J6QNV8</accession>
<reference evidence="1" key="1">
    <citation type="submission" date="2020-05" db="EMBL/GenBank/DDBJ databases">
        <authorList>
            <person name="Chiriac C."/>
            <person name="Salcher M."/>
            <person name="Ghai R."/>
            <person name="Kavagutti S V."/>
        </authorList>
    </citation>
    <scope>NUCLEOTIDE SEQUENCE</scope>
</reference>
<sequence length="47" mass="5076">MVVDPQPSRGIALGIKIDEEYAISKIGKSRTQIDSGRGLAHTALLIR</sequence>
<dbReference type="AntiFam" id="ANF00187">
    <property type="entry name" value="Shadow ORF (opposite parA)"/>
</dbReference>
<gene>
    <name evidence="1" type="ORF">UFOPK2582_01442</name>
    <name evidence="2" type="ORF">UFOPK4354_01807</name>
</gene>
<dbReference type="EMBL" id="CAFBQW010000271">
    <property type="protein sequence ID" value="CAB5069097.1"/>
    <property type="molecule type" value="Genomic_DNA"/>
</dbReference>